<sequence>MIYLRKLGQGETTLIMKGKAFYFDMLNEFKREVPVKFINLEQVQIISFITQGNQVEVAYTDKEGNVTKRLTINMSELLPTIDRLKKEPRYIVTLTKTVRIGEVVSKQYIVVYKTSSKQ</sequence>
<gene>
    <name evidence="1" type="ORF">BF38_5915</name>
    <name evidence="2" type="ORF">FO599_01335</name>
    <name evidence="3" type="ORF">FOC89_01305</name>
</gene>
<reference evidence="2" key="2">
    <citation type="submission" date="2019-07" db="EMBL/GenBank/DDBJ databases">
        <title>Phylogenomic Reclassification of ATCC Bacillus Strains and Various Taxa within the Genus Bacillus.</title>
        <authorList>
            <person name="Riojas M.A."/>
            <person name="Frank A.M."/>
            <person name="Fenn S.L."/>
            <person name="King S.P."/>
            <person name="Brower S.M."/>
            <person name="Hazbon M.H."/>
        </authorList>
    </citation>
    <scope>NUCLEOTIDE SEQUENCE</scope>
    <source>
        <strain evidence="2">ATCC 35646</strain>
    </source>
</reference>
<organism evidence="3 5">
    <name type="scientific">Bacillus thuringiensis</name>
    <dbReference type="NCBI Taxonomy" id="1428"/>
    <lineage>
        <taxon>Bacteria</taxon>
        <taxon>Bacillati</taxon>
        <taxon>Bacillota</taxon>
        <taxon>Bacilli</taxon>
        <taxon>Bacillales</taxon>
        <taxon>Bacillaceae</taxon>
        <taxon>Bacillus</taxon>
        <taxon>Bacillus cereus group</taxon>
    </lineage>
</organism>
<dbReference type="EMBL" id="CP053979">
    <property type="protein sequence ID" value="QKH22653.1"/>
    <property type="molecule type" value="Genomic_DNA"/>
</dbReference>
<dbReference type="RefSeq" id="WP_000639827.1">
    <property type="nucleotide sequence ID" value="NZ_CP009334.1"/>
</dbReference>
<evidence type="ECO:0000313" key="2">
    <source>
        <dbReference type="EMBL" id="MDR4174775.1"/>
    </source>
</evidence>
<keyword evidence="3" id="KW-0614">Plasmid</keyword>
<dbReference type="EMBL" id="CP009334">
    <property type="protein sequence ID" value="AJG73919.1"/>
    <property type="molecule type" value="Genomic_DNA"/>
</dbReference>
<evidence type="ECO:0000313" key="1">
    <source>
        <dbReference type="EMBL" id="AJG73919.1"/>
    </source>
</evidence>
<dbReference type="Proteomes" id="UP001181533">
    <property type="component" value="Unassembled WGS sequence"/>
</dbReference>
<proteinExistence type="predicted"/>
<evidence type="ECO:0000313" key="5">
    <source>
        <dbReference type="Proteomes" id="UP000501107"/>
    </source>
</evidence>
<reference evidence="3 5" key="3">
    <citation type="submission" date="2020-05" db="EMBL/GenBank/DDBJ databases">
        <title>FDA dAtabase for Regulatory Grade micrObial Sequences (FDA-ARGOS): Supporting development and validation of Infectious Disease Dx tests.</title>
        <authorList>
            <person name="Nelson B."/>
            <person name="Plummer A."/>
            <person name="Tallon L."/>
            <person name="Sadzewicz L."/>
            <person name="Zhao X."/>
            <person name="Vavikolanu K."/>
            <person name="Mehta A."/>
            <person name="Aluvathingal J."/>
            <person name="Nadendla S."/>
            <person name="Myers T."/>
            <person name="Yan Y."/>
            <person name="Sichtig H."/>
        </authorList>
    </citation>
    <scope>NUCLEOTIDE SEQUENCE [LARGE SCALE GENOMIC DNA]</scope>
    <source>
        <strain evidence="3 5">FDAARGOS_795</strain>
        <plasmid evidence="3 5">unnamed3</plasmid>
    </source>
</reference>
<evidence type="ECO:0000313" key="3">
    <source>
        <dbReference type="EMBL" id="QKH22653.1"/>
    </source>
</evidence>
<protein>
    <submittedName>
        <fullName evidence="3">Uncharacterized protein</fullName>
    </submittedName>
</protein>
<geneLocation type="plasmid" evidence="1 4">
    <name>2</name>
</geneLocation>
<dbReference type="AlphaFoldDB" id="A0A0B5N833"/>
<name>A0A0B5N833_BACTU</name>
<reference evidence="1 4" key="1">
    <citation type="journal article" date="2015" name="Genome Announc.">
        <title>Complete genome sequences for 35 biothreat assay-relevant bacillus species.</title>
        <authorList>
            <person name="Johnson S.L."/>
            <person name="Daligault H.E."/>
            <person name="Davenport K.W."/>
            <person name="Jaissle J."/>
            <person name="Frey K.G."/>
            <person name="Ladner J.T."/>
            <person name="Broomall S.M."/>
            <person name="Bishop-Lilly K.A."/>
            <person name="Bruce D.C."/>
            <person name="Gibbons H.S."/>
            <person name="Coyne S.R."/>
            <person name="Lo C.C."/>
            <person name="Meincke L."/>
            <person name="Munk A.C."/>
            <person name="Koroleva G.I."/>
            <person name="Rosenzweig C.N."/>
            <person name="Palacios G.F."/>
            <person name="Redden C.L."/>
            <person name="Minogue T.D."/>
            <person name="Chain P.S."/>
        </authorList>
    </citation>
    <scope>NUCLEOTIDE SEQUENCE [LARGE SCALE GENOMIC DNA]</scope>
    <source>
        <strain evidence="1 4">HD1011</strain>
        <plasmid evidence="1 4">2</plasmid>
    </source>
</reference>
<dbReference type="Proteomes" id="UP000031876">
    <property type="component" value="Plasmid 2"/>
</dbReference>
<accession>A0A0B5N833</accession>
<dbReference type="Proteomes" id="UP000501107">
    <property type="component" value="Plasmid unnamed3"/>
</dbReference>
<dbReference type="EMBL" id="VKQN01000001">
    <property type="protein sequence ID" value="MDR4174775.1"/>
    <property type="molecule type" value="Genomic_DNA"/>
</dbReference>
<evidence type="ECO:0000313" key="4">
    <source>
        <dbReference type="Proteomes" id="UP000031876"/>
    </source>
</evidence>
<geneLocation type="plasmid" evidence="3 5">
    <name>unnamed3</name>
</geneLocation>
<dbReference type="KEGG" id="btw:BF38_5915"/>